<dbReference type="InParanoid" id="K0KJD9"/>
<protein>
    <submittedName>
        <fullName evidence="3">Membrane protein</fullName>
    </submittedName>
</protein>
<dbReference type="SUPFAM" id="SSF55729">
    <property type="entry name" value="Acyl-CoA N-acyltransferases (Nat)"/>
    <property type="match status" value="1"/>
</dbReference>
<organism evidence="3 4">
    <name type="scientific">Wickerhamomyces ciferrii (strain ATCC 14091 / BCRC 22168 / CBS 111 / JCM 3599 / NBRC 0793 / NRRL Y-1031 F-60-10)</name>
    <name type="common">Yeast</name>
    <name type="synonym">Pichia ciferrii</name>
    <dbReference type="NCBI Taxonomy" id="1206466"/>
    <lineage>
        <taxon>Eukaryota</taxon>
        <taxon>Fungi</taxon>
        <taxon>Dikarya</taxon>
        <taxon>Ascomycota</taxon>
        <taxon>Saccharomycotina</taxon>
        <taxon>Saccharomycetes</taxon>
        <taxon>Phaffomycetales</taxon>
        <taxon>Wickerhamomycetaceae</taxon>
        <taxon>Wickerhamomyces</taxon>
    </lineage>
</organism>
<keyword evidence="2" id="KW-0812">Transmembrane</keyword>
<feature type="transmembrane region" description="Helical" evidence="2">
    <location>
        <begin position="71"/>
        <end position="93"/>
    </location>
</feature>
<gene>
    <name evidence="3" type="ORF">BN7_1145</name>
</gene>
<feature type="region of interest" description="Disordered" evidence="1">
    <location>
        <begin position="334"/>
        <end position="363"/>
    </location>
</feature>
<dbReference type="Gene3D" id="3.40.630.30">
    <property type="match status" value="1"/>
</dbReference>
<keyword evidence="4" id="KW-1185">Reference proteome</keyword>
<feature type="transmembrane region" description="Helical" evidence="2">
    <location>
        <begin position="39"/>
        <end position="59"/>
    </location>
</feature>
<comment type="caution">
    <text evidence="3">The sequence shown here is derived from an EMBL/GenBank/DDBJ whole genome shotgun (WGS) entry which is preliminary data.</text>
</comment>
<dbReference type="HOGENOM" id="CLU_017660_0_0_1"/>
<evidence type="ECO:0000256" key="1">
    <source>
        <dbReference type="SAM" id="MobiDB-lite"/>
    </source>
</evidence>
<dbReference type="EMBL" id="CAIF01000026">
    <property type="protein sequence ID" value="CCH41604.1"/>
    <property type="molecule type" value="Genomic_DNA"/>
</dbReference>
<evidence type="ECO:0000313" key="3">
    <source>
        <dbReference type="EMBL" id="CCH41604.1"/>
    </source>
</evidence>
<evidence type="ECO:0000256" key="2">
    <source>
        <dbReference type="SAM" id="Phobius"/>
    </source>
</evidence>
<feature type="transmembrane region" description="Helical" evidence="2">
    <location>
        <begin position="194"/>
        <end position="214"/>
    </location>
</feature>
<evidence type="ECO:0000313" key="4">
    <source>
        <dbReference type="Proteomes" id="UP000009328"/>
    </source>
</evidence>
<dbReference type="Proteomes" id="UP000009328">
    <property type="component" value="Unassembled WGS sequence"/>
</dbReference>
<sequence>MLFLGILIIFKITWLFTINQPFYEDDLNQNQSYVTTLAVFQVASLLFDFLLFINLLNVLYLKISNFKSSRFILLISCIFQFLVNIGLVQLINVSLRKSTITDQKVLKFFQQKISFFIHTNSFIVALSIVGIYISLIEIHEYEKFQKILQKFIKFFNFFCLLVIVLIFASLIVSIETSANHKKYHGVINKNVFPILFAVLIISSIIILKSSKIYLNPPRKLNKLKVEEIELSKLNKTQKSEFAKLIQFNHKTNPGIDGQAAMALLEAYSISPLKGMKCKVLRIYKDDIESNLPTYETYKGWDALDKQNLIFDDDFERYSSVETLVEDAKPLSKNQLKKLQKKQQQKQQKKQQKQQSNQSTSFFNNETINTEEDYEKAKEFYQKLISTEAISLLTVIEDYDLTNSVEGPFGKFLSYCFGVNSMTRLMTIRFGLLGFHWPFRKATFYCSSTKKPVARSAAVMEAISHWNSNLNAGEKCSIILNPTYANDHSSSAIEASGWNTLPLPSSHVIDLRPYKGKSLSFYLKQIKYRNIDTKFSEDSGEVLEKFEFTTEDSQDLIKLWKNISNKKSESGKHSNLINPNEDFIMSMGEVNENKDRSLLFLKVNNENLASSVLYRLGDTITSDLQGIDYSQGKEYKAYFVMMQKVIEIALKEGKNFVDFGPTTSKPKLDIGCQSIPLKGAITAPNRFLSLCVKFAASNVNV</sequence>
<keyword evidence="2" id="KW-1133">Transmembrane helix</keyword>
<reference evidence="3 4" key="1">
    <citation type="journal article" date="2012" name="Eukaryot. Cell">
        <title>Draft genome sequence of Wickerhamomyces ciferrii NRRL Y-1031 F-60-10.</title>
        <authorList>
            <person name="Schneider J."/>
            <person name="Andrea H."/>
            <person name="Blom J."/>
            <person name="Jaenicke S."/>
            <person name="Ruckert C."/>
            <person name="Schorsch C."/>
            <person name="Szczepanowski R."/>
            <person name="Farwick M."/>
            <person name="Goesmann A."/>
            <person name="Puhler A."/>
            <person name="Schaffer S."/>
            <person name="Tauch A."/>
            <person name="Kohler T."/>
            <person name="Brinkrolf K."/>
        </authorList>
    </citation>
    <scope>NUCLEOTIDE SEQUENCE [LARGE SCALE GENOMIC DNA]</scope>
    <source>
        <strain evidence="4">ATCC 14091 / BCRC 22168 / CBS 111 / JCM 3599 / NBRC 0793 / NRRL Y-1031 F-60-10</strain>
    </source>
</reference>
<proteinExistence type="predicted"/>
<keyword evidence="2" id="KW-0472">Membrane</keyword>
<feature type="transmembrane region" description="Helical" evidence="2">
    <location>
        <begin position="154"/>
        <end position="174"/>
    </location>
</feature>
<accession>K0KJD9</accession>
<dbReference type="STRING" id="1206466.K0KJD9"/>
<name>K0KJD9_WICCF</name>
<feature type="transmembrane region" description="Helical" evidence="2">
    <location>
        <begin position="113"/>
        <end position="133"/>
    </location>
</feature>
<dbReference type="eggNOG" id="ENOG502SI3G">
    <property type="taxonomic scope" value="Eukaryota"/>
</dbReference>
<feature type="compositionally biased region" description="Basic residues" evidence="1">
    <location>
        <begin position="334"/>
        <end position="351"/>
    </location>
</feature>
<dbReference type="AlphaFoldDB" id="K0KJD9"/>
<dbReference type="InterPro" id="IPR016181">
    <property type="entry name" value="Acyl_CoA_acyltransferase"/>
</dbReference>